<evidence type="ECO:0000313" key="3">
    <source>
        <dbReference type="Proteomes" id="UP000694580"/>
    </source>
</evidence>
<gene>
    <name evidence="2" type="primary">MSH4</name>
</gene>
<accession>A0AAY4AAP3</accession>
<dbReference type="AlphaFoldDB" id="A0AAY4AAP3"/>
<evidence type="ECO:0000313" key="2">
    <source>
        <dbReference type="Ensembl" id="ENSDCDP00010005140.1"/>
    </source>
</evidence>
<dbReference type="Proteomes" id="UP000694580">
    <property type="component" value="Chromosome 1"/>
</dbReference>
<reference evidence="2" key="3">
    <citation type="submission" date="2025-09" db="UniProtKB">
        <authorList>
            <consortium name="Ensembl"/>
        </authorList>
    </citation>
    <scope>IDENTIFICATION</scope>
</reference>
<dbReference type="SUPFAM" id="SSF48334">
    <property type="entry name" value="DNA repair protein MutS, domain III"/>
    <property type="match status" value="1"/>
</dbReference>
<dbReference type="FunFam" id="1.10.1420.10:FF:000056">
    <property type="entry name" value="MutS homolog 4"/>
    <property type="match status" value="1"/>
</dbReference>
<reference evidence="2 3" key="1">
    <citation type="submission" date="2020-06" db="EMBL/GenBank/DDBJ databases">
        <authorList>
            <consortium name="Wellcome Sanger Institute Data Sharing"/>
        </authorList>
    </citation>
    <scope>NUCLEOTIDE SEQUENCE [LARGE SCALE GENOMIC DNA]</scope>
</reference>
<dbReference type="InterPro" id="IPR007861">
    <property type="entry name" value="DNA_mismatch_repair_MutS_clamp"/>
</dbReference>
<name>A0AAY4AAP3_9TELE</name>
<organism evidence="2 3">
    <name type="scientific">Denticeps clupeoides</name>
    <name type="common">denticle herring</name>
    <dbReference type="NCBI Taxonomy" id="299321"/>
    <lineage>
        <taxon>Eukaryota</taxon>
        <taxon>Metazoa</taxon>
        <taxon>Chordata</taxon>
        <taxon>Craniata</taxon>
        <taxon>Vertebrata</taxon>
        <taxon>Euteleostomi</taxon>
        <taxon>Actinopterygii</taxon>
        <taxon>Neopterygii</taxon>
        <taxon>Teleostei</taxon>
        <taxon>Clupei</taxon>
        <taxon>Clupeiformes</taxon>
        <taxon>Denticipitoidei</taxon>
        <taxon>Denticipitidae</taxon>
        <taxon>Denticeps</taxon>
    </lineage>
</organism>
<feature type="domain" description="DNA mismatch repair protein MutS clamp" evidence="1">
    <location>
        <begin position="19"/>
        <end position="84"/>
    </location>
</feature>
<dbReference type="InterPro" id="IPR036187">
    <property type="entry name" value="DNA_mismatch_repair_MutS_sf"/>
</dbReference>
<keyword evidence="3" id="KW-1185">Reference proteome</keyword>
<evidence type="ECO:0000259" key="1">
    <source>
        <dbReference type="Pfam" id="PF05190"/>
    </source>
</evidence>
<reference evidence="2" key="2">
    <citation type="submission" date="2025-08" db="UniProtKB">
        <authorList>
            <consortium name="Ensembl"/>
        </authorList>
    </citation>
    <scope>IDENTIFICATION</scope>
</reference>
<dbReference type="Ensembl" id="ENSDCDT00010005310.1">
    <property type="protein sequence ID" value="ENSDCDP00010005140.1"/>
    <property type="gene ID" value="ENSDCDG00010002253.1"/>
</dbReference>
<dbReference type="GeneTree" id="ENSGT00550000074897"/>
<proteinExistence type="predicted"/>
<dbReference type="GO" id="GO:0005524">
    <property type="term" value="F:ATP binding"/>
    <property type="evidence" value="ECO:0007669"/>
    <property type="project" value="InterPro"/>
</dbReference>
<sequence length="97" mass="11180">MKGSLNMRTQKCYAVRPNINEFLDIARRAYTEIVDDIAGLVNHLAEKYGLPLRISFSTVRSFFIQMKLDGVTLPNGQLPPEFIKVLNFLCEWQPYTL</sequence>
<dbReference type="Pfam" id="PF05190">
    <property type="entry name" value="MutS_IV"/>
    <property type="match status" value="1"/>
</dbReference>
<dbReference type="GO" id="GO:0006298">
    <property type="term" value="P:mismatch repair"/>
    <property type="evidence" value="ECO:0007669"/>
    <property type="project" value="InterPro"/>
</dbReference>
<protein>
    <recommendedName>
        <fullName evidence="1">DNA mismatch repair protein MutS clamp domain-containing protein</fullName>
    </recommendedName>
</protein>
<dbReference type="GO" id="GO:0030983">
    <property type="term" value="F:mismatched DNA binding"/>
    <property type="evidence" value="ECO:0007669"/>
    <property type="project" value="InterPro"/>
</dbReference>